<sequence>MSDPVWQKSSFSGDDASRDCVEVAAATGGESLLLRESDVPGTTLRISAPSLRALLGAARSGALGGAAADVSQRPA</sequence>
<feature type="domain" description="DUF397" evidence="1">
    <location>
        <begin position="5"/>
        <end position="59"/>
    </location>
</feature>
<comment type="caution">
    <text evidence="2">The sequence shown here is derived from an EMBL/GenBank/DDBJ whole genome shotgun (WGS) entry which is preliminary data.</text>
</comment>
<name>A0A5N8WTP6_9ACTN</name>
<gene>
    <name evidence="2" type="ORF">FPZ41_15620</name>
</gene>
<dbReference type="Pfam" id="PF04149">
    <property type="entry name" value="DUF397"/>
    <property type="match status" value="1"/>
</dbReference>
<protein>
    <submittedName>
        <fullName evidence="2">DUF397 domain-containing protein</fullName>
    </submittedName>
</protein>
<keyword evidence="3" id="KW-1185">Reference proteome</keyword>
<organism evidence="2 3">
    <name type="scientific">Streptomyces acidicola</name>
    <dbReference type="NCBI Taxonomy" id="2596892"/>
    <lineage>
        <taxon>Bacteria</taxon>
        <taxon>Bacillati</taxon>
        <taxon>Actinomycetota</taxon>
        <taxon>Actinomycetes</taxon>
        <taxon>Kitasatosporales</taxon>
        <taxon>Streptomycetaceae</taxon>
        <taxon>Streptomyces</taxon>
    </lineage>
</organism>
<proteinExistence type="predicted"/>
<accession>A0A5N8WTP6</accession>
<evidence type="ECO:0000259" key="1">
    <source>
        <dbReference type="Pfam" id="PF04149"/>
    </source>
</evidence>
<reference evidence="2 3" key="1">
    <citation type="submission" date="2019-09" db="EMBL/GenBank/DDBJ databases">
        <authorList>
            <person name="Duangmal K."/>
            <person name="Teo W.F.A."/>
            <person name="Lipun K."/>
        </authorList>
    </citation>
    <scope>NUCLEOTIDE SEQUENCE [LARGE SCALE GENOMIC DNA]</scope>
    <source>
        <strain evidence="2 3">K1PN6</strain>
    </source>
</reference>
<dbReference type="InterPro" id="IPR007278">
    <property type="entry name" value="DUF397"/>
</dbReference>
<dbReference type="Proteomes" id="UP000373149">
    <property type="component" value="Unassembled WGS sequence"/>
</dbReference>
<evidence type="ECO:0000313" key="2">
    <source>
        <dbReference type="EMBL" id="MPY49918.1"/>
    </source>
</evidence>
<dbReference type="EMBL" id="VMNX01000048">
    <property type="protein sequence ID" value="MPY49918.1"/>
    <property type="molecule type" value="Genomic_DNA"/>
</dbReference>
<dbReference type="AlphaFoldDB" id="A0A5N8WTP6"/>
<evidence type="ECO:0000313" key="3">
    <source>
        <dbReference type="Proteomes" id="UP000373149"/>
    </source>
</evidence>